<protein>
    <submittedName>
        <fullName evidence="1">SigE-dependent sporulation protein</fullName>
    </submittedName>
</protein>
<dbReference type="InterPro" id="IPR025428">
    <property type="entry name" value="Spore_YhaL"/>
</dbReference>
<reference evidence="1 2" key="1">
    <citation type="submission" date="2018-08" db="EMBL/GenBank/DDBJ databases">
        <title>Bacillus chawlae sp. nov., Bacillus glennii sp. nov., and Bacillus saganii sp. nov. Isolated from the Vehicle Assembly Building at Kennedy Space Center where the Viking Spacecraft were Assembled.</title>
        <authorList>
            <person name="Seuylemezian A."/>
            <person name="Vaishampayan P."/>
        </authorList>
    </citation>
    <scope>NUCLEOTIDE SEQUENCE [LARGE SCALE GENOMIC DNA]</scope>
    <source>
        <strain evidence="1 2">V44-8</strain>
    </source>
</reference>
<dbReference type="EMBL" id="QVTD01000011">
    <property type="protein sequence ID" value="RFU62110.1"/>
    <property type="molecule type" value="Genomic_DNA"/>
</dbReference>
<dbReference type="OrthoDB" id="2454520at2"/>
<evidence type="ECO:0000313" key="1">
    <source>
        <dbReference type="EMBL" id="RFU62110.1"/>
    </source>
</evidence>
<keyword evidence="2" id="KW-1185">Reference proteome</keyword>
<evidence type="ECO:0000313" key="2">
    <source>
        <dbReference type="Proteomes" id="UP000262939"/>
    </source>
</evidence>
<dbReference type="RefSeq" id="WP_117323568.1">
    <property type="nucleotide sequence ID" value="NZ_QVTD01000011.1"/>
</dbReference>
<comment type="caution">
    <text evidence="1">The sequence shown here is derived from an EMBL/GenBank/DDBJ whole genome shotgun (WGS) entry which is preliminary data.</text>
</comment>
<accession>A0A372L994</accession>
<sequence length="60" mass="6993">MPIWIWLVLAGIIVSAVMTVRTAKQERKEDELYIEQEGQKYIDRMNEEKEKKKSGVQPGT</sequence>
<dbReference type="Pfam" id="PF14147">
    <property type="entry name" value="Spore_YhaL"/>
    <property type="match status" value="1"/>
</dbReference>
<proteinExistence type="predicted"/>
<name>A0A372L994_9BACI</name>
<dbReference type="Proteomes" id="UP000262939">
    <property type="component" value="Unassembled WGS sequence"/>
</dbReference>
<dbReference type="AlphaFoldDB" id="A0A372L994"/>
<gene>
    <name evidence="1" type="ORF">D0466_16135</name>
</gene>
<organism evidence="1 2">
    <name type="scientific">Peribacillus glennii</name>
    <dbReference type="NCBI Taxonomy" id="2303991"/>
    <lineage>
        <taxon>Bacteria</taxon>
        <taxon>Bacillati</taxon>
        <taxon>Bacillota</taxon>
        <taxon>Bacilli</taxon>
        <taxon>Bacillales</taxon>
        <taxon>Bacillaceae</taxon>
        <taxon>Peribacillus</taxon>
    </lineage>
</organism>